<organism evidence="1 2">
    <name type="scientific">Corchorus olitorius</name>
    <dbReference type="NCBI Taxonomy" id="93759"/>
    <lineage>
        <taxon>Eukaryota</taxon>
        <taxon>Viridiplantae</taxon>
        <taxon>Streptophyta</taxon>
        <taxon>Embryophyta</taxon>
        <taxon>Tracheophyta</taxon>
        <taxon>Spermatophyta</taxon>
        <taxon>Magnoliopsida</taxon>
        <taxon>eudicotyledons</taxon>
        <taxon>Gunneridae</taxon>
        <taxon>Pentapetalae</taxon>
        <taxon>rosids</taxon>
        <taxon>malvids</taxon>
        <taxon>Malvales</taxon>
        <taxon>Malvaceae</taxon>
        <taxon>Grewioideae</taxon>
        <taxon>Apeibeae</taxon>
        <taxon>Corchorus</taxon>
    </lineage>
</organism>
<comment type="caution">
    <text evidence="1">The sequence shown here is derived from an EMBL/GenBank/DDBJ whole genome shotgun (WGS) entry which is preliminary data.</text>
</comment>
<evidence type="ECO:0000313" key="1">
    <source>
        <dbReference type="EMBL" id="OMO62747.1"/>
    </source>
</evidence>
<name>A0A1R3GXH5_9ROSI</name>
<protein>
    <submittedName>
        <fullName evidence="1">Lysosomal alpha-mannosidase</fullName>
    </submittedName>
</protein>
<gene>
    <name evidence="1" type="ORF">COLO4_32919</name>
</gene>
<dbReference type="EMBL" id="AWUE01021298">
    <property type="protein sequence ID" value="OMO62747.1"/>
    <property type="molecule type" value="Genomic_DNA"/>
</dbReference>
<keyword evidence="2" id="KW-1185">Reference proteome</keyword>
<proteinExistence type="predicted"/>
<reference evidence="2" key="1">
    <citation type="submission" date="2013-09" db="EMBL/GenBank/DDBJ databases">
        <title>Corchorus olitorius genome sequencing.</title>
        <authorList>
            <person name="Alam M."/>
            <person name="Haque M.S."/>
            <person name="Islam M.S."/>
            <person name="Emdad E.M."/>
            <person name="Islam M.M."/>
            <person name="Ahmed B."/>
            <person name="Halim A."/>
            <person name="Hossen Q.M.M."/>
            <person name="Hossain M.Z."/>
            <person name="Ahmed R."/>
            <person name="Khan M.M."/>
            <person name="Islam R."/>
            <person name="Rashid M.M."/>
            <person name="Khan S.A."/>
            <person name="Rahman M.S."/>
            <person name="Alam M."/>
            <person name="Yahiya A.S."/>
            <person name="Khan M.S."/>
            <person name="Azam M.S."/>
            <person name="Haque T."/>
            <person name="Lashkar M.Z.H."/>
            <person name="Akhand A.I."/>
            <person name="Morshed G."/>
            <person name="Roy S."/>
            <person name="Uddin K.S."/>
            <person name="Rabeya T."/>
            <person name="Hossain A.S."/>
            <person name="Chowdhury A."/>
            <person name="Snigdha A.R."/>
            <person name="Mortoza M.S."/>
            <person name="Matin S.A."/>
            <person name="Hoque S.M.E."/>
            <person name="Islam M.K."/>
            <person name="Roy D.K."/>
            <person name="Haider R."/>
            <person name="Moosa M.M."/>
            <person name="Elias S.M."/>
            <person name="Hasan A.M."/>
            <person name="Jahan S."/>
            <person name="Shafiuddin M."/>
            <person name="Mahmood N."/>
            <person name="Shommy N.S."/>
        </authorList>
    </citation>
    <scope>NUCLEOTIDE SEQUENCE [LARGE SCALE GENOMIC DNA]</scope>
    <source>
        <strain evidence="2">cv. O-4</strain>
    </source>
</reference>
<dbReference type="AlphaFoldDB" id="A0A1R3GXH5"/>
<accession>A0A1R3GXH5</accession>
<sequence>MGIDSMLLAMFWDNIDLFVYNVHERGNDFVAAAISQANLCEGIGALCELARES</sequence>
<evidence type="ECO:0000313" key="2">
    <source>
        <dbReference type="Proteomes" id="UP000187203"/>
    </source>
</evidence>
<dbReference type="Proteomes" id="UP000187203">
    <property type="component" value="Unassembled WGS sequence"/>
</dbReference>